<proteinExistence type="predicted"/>
<accession>A0AAD5V0L4</accession>
<comment type="caution">
    <text evidence="1">The sequence shown here is derived from an EMBL/GenBank/DDBJ whole genome shotgun (WGS) entry which is preliminary data.</text>
</comment>
<name>A0AAD5V0L4_9APHY</name>
<evidence type="ECO:0000313" key="2">
    <source>
        <dbReference type="Proteomes" id="UP001212997"/>
    </source>
</evidence>
<sequence>MAPAEGSSSVYPSLTQEQYASLFRKRPQMVAGYLRRAFIERTPNLLDVLGGIGILIAETVSERTSTFAYQFIETLMTLMSDKLVYEARELRSAPGFLCFECSAMIMGYLASMIEPLVTALQLQPPDGALLKASERIHKLAPRLCRTLWDYRKFLCYDREILEHERSGRTHDPIKSFAESSGLCVLTLGLLHEQVRFHSHAFDTFHPHILLFVWIYGPKYDIALRRGVVSILASLIMVPGNRGMYMNSFVKETISKTDATKVHPDHLSSCLIASLQSPEEIDEILRAYFIVIHEFGRVDGIFTRVRSNRRSWGPGLAESMCIACQRQLCSGDIEFDDPIVERCIRTMFFLFPPSHPPGVLTLMAMATSKVVYTLVGRGLVVAAKEDDKDFRGKIGVLVQCSF</sequence>
<organism evidence="1 2">
    <name type="scientific">Meripilus lineatus</name>
    <dbReference type="NCBI Taxonomy" id="2056292"/>
    <lineage>
        <taxon>Eukaryota</taxon>
        <taxon>Fungi</taxon>
        <taxon>Dikarya</taxon>
        <taxon>Basidiomycota</taxon>
        <taxon>Agaricomycotina</taxon>
        <taxon>Agaricomycetes</taxon>
        <taxon>Polyporales</taxon>
        <taxon>Meripilaceae</taxon>
        <taxon>Meripilus</taxon>
    </lineage>
</organism>
<evidence type="ECO:0000313" key="1">
    <source>
        <dbReference type="EMBL" id="KAJ3482706.1"/>
    </source>
</evidence>
<dbReference type="AlphaFoldDB" id="A0AAD5V0L4"/>
<protein>
    <submittedName>
        <fullName evidence="1">Uncharacterized protein</fullName>
    </submittedName>
</protein>
<dbReference type="EMBL" id="JANAWD010000261">
    <property type="protein sequence ID" value="KAJ3482706.1"/>
    <property type="molecule type" value="Genomic_DNA"/>
</dbReference>
<gene>
    <name evidence="1" type="ORF">NLI96_g6797</name>
</gene>
<keyword evidence="2" id="KW-1185">Reference proteome</keyword>
<dbReference type="Proteomes" id="UP001212997">
    <property type="component" value="Unassembled WGS sequence"/>
</dbReference>
<reference evidence="1" key="1">
    <citation type="submission" date="2022-07" db="EMBL/GenBank/DDBJ databases">
        <title>Genome Sequence of Physisporinus lineatus.</title>
        <authorList>
            <person name="Buettner E."/>
        </authorList>
    </citation>
    <scope>NUCLEOTIDE SEQUENCE</scope>
    <source>
        <strain evidence="1">VT162</strain>
    </source>
</reference>